<keyword evidence="2" id="KW-0226">DNA condensation</keyword>
<dbReference type="InterPro" id="IPR000119">
    <property type="entry name" value="Hist_DNA-bd"/>
</dbReference>
<dbReference type="CDD" id="cd13831">
    <property type="entry name" value="HU"/>
    <property type="match status" value="1"/>
</dbReference>
<dbReference type="SUPFAM" id="SSF47729">
    <property type="entry name" value="IHF-like DNA-binding proteins"/>
    <property type="match status" value="1"/>
</dbReference>
<evidence type="ECO:0000313" key="5">
    <source>
        <dbReference type="EMBL" id="GEP45675.1"/>
    </source>
</evidence>
<dbReference type="Gene3D" id="4.10.520.10">
    <property type="entry name" value="IHF-like DNA-binding proteins"/>
    <property type="match status" value="1"/>
</dbReference>
<dbReference type="GO" id="GO:0030261">
    <property type="term" value="P:chromosome condensation"/>
    <property type="evidence" value="ECO:0007669"/>
    <property type="project" value="UniProtKB-KW"/>
</dbReference>
<dbReference type="PRINTS" id="PR01727">
    <property type="entry name" value="DNABINDINGHU"/>
</dbReference>
<sequence length="103" mass="10893">MPNTLATNYPNNMNKAQLLELVQKNLGGETSKRAASDALEAVLESIAKGVKKDGNVQLIGFGTFKVAKRAARTGRNPKTGASMKIKASKTVRFVASSSLKGSL</sequence>
<dbReference type="InterPro" id="IPR010992">
    <property type="entry name" value="IHF-like_DNA-bd_dom_sf"/>
</dbReference>
<evidence type="ECO:0000256" key="4">
    <source>
        <dbReference type="RuleBase" id="RU003939"/>
    </source>
</evidence>
<dbReference type="PANTHER" id="PTHR33175:SF3">
    <property type="entry name" value="DNA-BINDING PROTEIN HU-BETA"/>
    <property type="match status" value="1"/>
</dbReference>
<gene>
    <name evidence="5" type="primary">hupA</name>
    <name evidence="5" type="ORF">BGE01nite_49660</name>
</gene>
<dbReference type="GO" id="GO:0030527">
    <property type="term" value="F:structural constituent of chromatin"/>
    <property type="evidence" value="ECO:0007669"/>
    <property type="project" value="InterPro"/>
</dbReference>
<keyword evidence="3" id="KW-0238">DNA-binding</keyword>
<dbReference type="PANTHER" id="PTHR33175">
    <property type="entry name" value="DNA-BINDING PROTEIN HU"/>
    <property type="match status" value="1"/>
</dbReference>
<comment type="similarity">
    <text evidence="1 4">Belongs to the bacterial histone-like protein family.</text>
</comment>
<organism evidence="5 6">
    <name type="scientific">Brevifollis gellanilyticus</name>
    <dbReference type="NCBI Taxonomy" id="748831"/>
    <lineage>
        <taxon>Bacteria</taxon>
        <taxon>Pseudomonadati</taxon>
        <taxon>Verrucomicrobiota</taxon>
        <taxon>Verrucomicrobiia</taxon>
        <taxon>Verrucomicrobiales</taxon>
        <taxon>Verrucomicrobiaceae</taxon>
    </lineage>
</organism>
<proteinExistence type="inferred from homology"/>
<dbReference type="GO" id="GO:0005829">
    <property type="term" value="C:cytosol"/>
    <property type="evidence" value="ECO:0007669"/>
    <property type="project" value="TreeGrafter"/>
</dbReference>
<comment type="caution">
    <text evidence="5">The sequence shown here is derived from an EMBL/GenBank/DDBJ whole genome shotgun (WGS) entry which is preliminary data.</text>
</comment>
<dbReference type="EMBL" id="BKAG01000055">
    <property type="protein sequence ID" value="GEP45675.1"/>
    <property type="molecule type" value="Genomic_DNA"/>
</dbReference>
<dbReference type="SMART" id="SM00411">
    <property type="entry name" value="BHL"/>
    <property type="match status" value="1"/>
</dbReference>
<dbReference type="AlphaFoldDB" id="A0A512MG12"/>
<evidence type="ECO:0000256" key="1">
    <source>
        <dbReference type="ARBA" id="ARBA00010529"/>
    </source>
</evidence>
<dbReference type="GO" id="GO:0003677">
    <property type="term" value="F:DNA binding"/>
    <property type="evidence" value="ECO:0007669"/>
    <property type="project" value="UniProtKB-KW"/>
</dbReference>
<evidence type="ECO:0000313" key="6">
    <source>
        <dbReference type="Proteomes" id="UP000321577"/>
    </source>
</evidence>
<dbReference type="InterPro" id="IPR020816">
    <property type="entry name" value="Histone-like_DNA-bd_CS"/>
</dbReference>
<dbReference type="Proteomes" id="UP000321577">
    <property type="component" value="Unassembled WGS sequence"/>
</dbReference>
<keyword evidence="6" id="KW-1185">Reference proteome</keyword>
<name>A0A512MG12_9BACT</name>
<dbReference type="Pfam" id="PF00216">
    <property type="entry name" value="Bac_DNA_binding"/>
    <property type="match status" value="1"/>
</dbReference>
<evidence type="ECO:0000256" key="2">
    <source>
        <dbReference type="ARBA" id="ARBA00023067"/>
    </source>
</evidence>
<reference evidence="5 6" key="1">
    <citation type="submission" date="2019-07" db="EMBL/GenBank/DDBJ databases">
        <title>Whole genome shotgun sequence of Brevifollis gellanilyticus NBRC 108608.</title>
        <authorList>
            <person name="Hosoyama A."/>
            <person name="Uohara A."/>
            <person name="Ohji S."/>
            <person name="Ichikawa N."/>
        </authorList>
    </citation>
    <scope>NUCLEOTIDE SEQUENCE [LARGE SCALE GENOMIC DNA]</scope>
    <source>
        <strain evidence="5 6">NBRC 108608</strain>
    </source>
</reference>
<evidence type="ECO:0000256" key="3">
    <source>
        <dbReference type="ARBA" id="ARBA00023125"/>
    </source>
</evidence>
<accession>A0A512MG12</accession>
<dbReference type="PROSITE" id="PS00045">
    <property type="entry name" value="HISTONE_LIKE"/>
    <property type="match status" value="1"/>
</dbReference>
<protein>
    <submittedName>
        <fullName evidence="5">Transcriptional regulator</fullName>
    </submittedName>
</protein>